<evidence type="ECO:0000313" key="1">
    <source>
        <dbReference type="EMBL" id="KAJ3658359.1"/>
    </source>
</evidence>
<dbReference type="EMBL" id="JALNTZ010000003">
    <property type="protein sequence ID" value="KAJ3658359.1"/>
    <property type="molecule type" value="Genomic_DNA"/>
</dbReference>
<sequence length="137" mass="15469">MPPNSPSCSLSQAAHTKNAQTLRKLHQRQFRYQKTLFQIGTTTKLIRQLPVPKSLEWYQDSSTAPRRVSRSPSQTSKRFFVFSNETSPRLGNYPSSAVIKEHIPGIIRPPTPGIYSSVAAAIQIRNVILRQIVVQLK</sequence>
<protein>
    <submittedName>
        <fullName evidence="1">Uncharacterized protein</fullName>
    </submittedName>
</protein>
<evidence type="ECO:0000313" key="2">
    <source>
        <dbReference type="Proteomes" id="UP001168821"/>
    </source>
</evidence>
<accession>A0AA38MJB8</accession>
<dbReference type="Proteomes" id="UP001168821">
    <property type="component" value="Unassembled WGS sequence"/>
</dbReference>
<name>A0AA38MJB8_9CUCU</name>
<proteinExistence type="predicted"/>
<dbReference type="AlphaFoldDB" id="A0AA38MJB8"/>
<keyword evidence="2" id="KW-1185">Reference proteome</keyword>
<reference evidence="1" key="1">
    <citation type="journal article" date="2023" name="G3 (Bethesda)">
        <title>Whole genome assemblies of Zophobas morio and Tenebrio molitor.</title>
        <authorList>
            <person name="Kaur S."/>
            <person name="Stinson S.A."/>
            <person name="diCenzo G.C."/>
        </authorList>
    </citation>
    <scope>NUCLEOTIDE SEQUENCE</scope>
    <source>
        <strain evidence="1">QUZm001</strain>
    </source>
</reference>
<gene>
    <name evidence="1" type="ORF">Zmor_010102</name>
</gene>
<comment type="caution">
    <text evidence="1">The sequence shown here is derived from an EMBL/GenBank/DDBJ whole genome shotgun (WGS) entry which is preliminary data.</text>
</comment>
<organism evidence="1 2">
    <name type="scientific">Zophobas morio</name>
    <dbReference type="NCBI Taxonomy" id="2755281"/>
    <lineage>
        <taxon>Eukaryota</taxon>
        <taxon>Metazoa</taxon>
        <taxon>Ecdysozoa</taxon>
        <taxon>Arthropoda</taxon>
        <taxon>Hexapoda</taxon>
        <taxon>Insecta</taxon>
        <taxon>Pterygota</taxon>
        <taxon>Neoptera</taxon>
        <taxon>Endopterygota</taxon>
        <taxon>Coleoptera</taxon>
        <taxon>Polyphaga</taxon>
        <taxon>Cucujiformia</taxon>
        <taxon>Tenebrionidae</taxon>
        <taxon>Zophobas</taxon>
    </lineage>
</organism>